<name>A0A9W7FQL8_9STRA</name>
<evidence type="ECO:0000313" key="2">
    <source>
        <dbReference type="EMBL" id="GMI16380.1"/>
    </source>
</evidence>
<keyword evidence="3" id="KW-1185">Reference proteome</keyword>
<organism evidence="2 3">
    <name type="scientific">Triparma laevis f. longispina</name>
    <dbReference type="NCBI Taxonomy" id="1714387"/>
    <lineage>
        <taxon>Eukaryota</taxon>
        <taxon>Sar</taxon>
        <taxon>Stramenopiles</taxon>
        <taxon>Ochrophyta</taxon>
        <taxon>Bolidophyceae</taxon>
        <taxon>Parmales</taxon>
        <taxon>Triparmaceae</taxon>
        <taxon>Triparma</taxon>
    </lineage>
</organism>
<reference evidence="3" key="1">
    <citation type="journal article" date="2023" name="Commun. Biol.">
        <title>Genome analysis of Parmales, the sister group of diatoms, reveals the evolutionary specialization of diatoms from phago-mixotrophs to photoautotrophs.</title>
        <authorList>
            <person name="Ban H."/>
            <person name="Sato S."/>
            <person name="Yoshikawa S."/>
            <person name="Yamada K."/>
            <person name="Nakamura Y."/>
            <person name="Ichinomiya M."/>
            <person name="Sato N."/>
            <person name="Blanc-Mathieu R."/>
            <person name="Endo H."/>
            <person name="Kuwata A."/>
            <person name="Ogata H."/>
        </authorList>
    </citation>
    <scope>NUCLEOTIDE SEQUENCE [LARGE SCALE GENOMIC DNA]</scope>
    <source>
        <strain evidence="3">NIES 3700</strain>
    </source>
</reference>
<gene>
    <name evidence="2" type="ORF">TrLO_g12925</name>
</gene>
<evidence type="ECO:0000256" key="1">
    <source>
        <dbReference type="SAM" id="MobiDB-lite"/>
    </source>
</evidence>
<sequence>MSSRSNSPSNPLSHPIYAPLPSESSSSSSSKKKQHHPTLHDTLSALLHPTSSSSTIQNYSKDLEHKLGYRSIRLEPEHITKKYAYNRGDRGGVKRNHKKTSQKSQKSQPTSKPSPLIIPSSTLKTLKKTYTLYLLSLPPPTPLTLLLLPGATILNKKERPFIITRVEDGVVSGAPKGGGRERRIEGNFLEVEGRKVMF</sequence>
<dbReference type="OrthoDB" id="10625518at2759"/>
<feature type="region of interest" description="Disordered" evidence="1">
    <location>
        <begin position="1"/>
        <end position="57"/>
    </location>
</feature>
<evidence type="ECO:0000313" key="3">
    <source>
        <dbReference type="Proteomes" id="UP001165122"/>
    </source>
</evidence>
<accession>A0A9W7FQL8</accession>
<dbReference type="Proteomes" id="UP001165122">
    <property type="component" value="Unassembled WGS sequence"/>
</dbReference>
<feature type="compositionally biased region" description="Low complexity" evidence="1">
    <location>
        <begin position="102"/>
        <end position="116"/>
    </location>
</feature>
<comment type="caution">
    <text evidence="2">The sequence shown here is derived from an EMBL/GenBank/DDBJ whole genome shotgun (WGS) entry which is preliminary data.</text>
</comment>
<dbReference type="AlphaFoldDB" id="A0A9W7FQL8"/>
<feature type="region of interest" description="Disordered" evidence="1">
    <location>
        <begin position="80"/>
        <end position="116"/>
    </location>
</feature>
<protein>
    <submittedName>
        <fullName evidence="2">Uncharacterized protein</fullName>
    </submittedName>
</protein>
<feature type="compositionally biased region" description="Low complexity" evidence="1">
    <location>
        <begin position="1"/>
        <end position="13"/>
    </location>
</feature>
<proteinExistence type="predicted"/>
<dbReference type="EMBL" id="BRXW01000250">
    <property type="protein sequence ID" value="GMI16380.1"/>
    <property type="molecule type" value="Genomic_DNA"/>
</dbReference>